<protein>
    <submittedName>
        <fullName evidence="1">Uncharacterized protein</fullName>
    </submittedName>
</protein>
<name>A0A2K3PHD3_TRIPR</name>
<dbReference type="AlphaFoldDB" id="A0A2K3PHD3"/>
<evidence type="ECO:0000313" key="1">
    <source>
        <dbReference type="EMBL" id="PNY14700.1"/>
    </source>
</evidence>
<proteinExistence type="predicted"/>
<evidence type="ECO:0000313" key="2">
    <source>
        <dbReference type="Proteomes" id="UP000236291"/>
    </source>
</evidence>
<dbReference type="Proteomes" id="UP000236291">
    <property type="component" value="Unassembled WGS sequence"/>
</dbReference>
<comment type="caution">
    <text evidence="1">The sequence shown here is derived from an EMBL/GenBank/DDBJ whole genome shotgun (WGS) entry which is preliminary data.</text>
</comment>
<dbReference type="ExpressionAtlas" id="A0A2K3PHD3">
    <property type="expression patterns" value="baseline"/>
</dbReference>
<organism evidence="1 2">
    <name type="scientific">Trifolium pratense</name>
    <name type="common">Red clover</name>
    <dbReference type="NCBI Taxonomy" id="57577"/>
    <lineage>
        <taxon>Eukaryota</taxon>
        <taxon>Viridiplantae</taxon>
        <taxon>Streptophyta</taxon>
        <taxon>Embryophyta</taxon>
        <taxon>Tracheophyta</taxon>
        <taxon>Spermatophyta</taxon>
        <taxon>Magnoliopsida</taxon>
        <taxon>eudicotyledons</taxon>
        <taxon>Gunneridae</taxon>
        <taxon>Pentapetalae</taxon>
        <taxon>rosids</taxon>
        <taxon>fabids</taxon>
        <taxon>Fabales</taxon>
        <taxon>Fabaceae</taxon>
        <taxon>Papilionoideae</taxon>
        <taxon>50 kb inversion clade</taxon>
        <taxon>NPAAA clade</taxon>
        <taxon>Hologalegina</taxon>
        <taxon>IRL clade</taxon>
        <taxon>Trifolieae</taxon>
        <taxon>Trifolium</taxon>
    </lineage>
</organism>
<reference evidence="1 2" key="2">
    <citation type="journal article" date="2017" name="Front. Plant Sci.">
        <title>Gene Classification and Mining of Molecular Markers Useful in Red Clover (Trifolium pratense) Breeding.</title>
        <authorList>
            <person name="Istvanek J."/>
            <person name="Dluhosova J."/>
            <person name="Dluhos P."/>
            <person name="Patkova L."/>
            <person name="Nedelnik J."/>
            <person name="Repkova J."/>
        </authorList>
    </citation>
    <scope>NUCLEOTIDE SEQUENCE [LARGE SCALE GENOMIC DNA]</scope>
    <source>
        <strain evidence="2">cv. Tatra</strain>
        <tissue evidence="1">Young leaves</tissue>
    </source>
</reference>
<accession>A0A2K3PHD3</accession>
<sequence length="80" mass="9093">MGCSSVSDGEEPPLVKYEEVQGIVEDSQQSSVCTQNFTIDSQVLKSFTLDHDMKHKSIQFLLKEMDEKQPTPQVFDQMPK</sequence>
<dbReference type="EMBL" id="ASHM01007071">
    <property type="protein sequence ID" value="PNY14700.1"/>
    <property type="molecule type" value="Genomic_DNA"/>
</dbReference>
<gene>
    <name evidence="1" type="ORF">L195_g011384</name>
</gene>
<reference evidence="1 2" key="1">
    <citation type="journal article" date="2014" name="Am. J. Bot.">
        <title>Genome assembly and annotation for red clover (Trifolium pratense; Fabaceae).</title>
        <authorList>
            <person name="Istvanek J."/>
            <person name="Jaros M."/>
            <person name="Krenek A."/>
            <person name="Repkova J."/>
        </authorList>
    </citation>
    <scope>NUCLEOTIDE SEQUENCE [LARGE SCALE GENOMIC DNA]</scope>
    <source>
        <strain evidence="2">cv. Tatra</strain>
        <tissue evidence="1">Young leaves</tissue>
    </source>
</reference>
<feature type="non-terminal residue" evidence="1">
    <location>
        <position position="80"/>
    </location>
</feature>